<comment type="caution">
    <text evidence="1">The sequence shown here is derived from an EMBL/GenBank/DDBJ whole genome shotgun (WGS) entry which is preliminary data.</text>
</comment>
<name>A0A1A2SYQ7_MYCNT</name>
<gene>
    <name evidence="1" type="ORF">A5683_05770</name>
</gene>
<sequence>MGLAALSELGQRFHADREMIGLDVPVDTVLVAEPLVKREMSWPIAIFMQPKGVNGSFGQRLRD</sequence>
<dbReference type="Proteomes" id="UP000092389">
    <property type="component" value="Unassembled WGS sequence"/>
</dbReference>
<evidence type="ECO:0000313" key="1">
    <source>
        <dbReference type="EMBL" id="OBH69221.1"/>
    </source>
</evidence>
<proteinExistence type="predicted"/>
<accession>A0A1A2SYQ7</accession>
<organism evidence="1 2">
    <name type="scientific">Mycobacterium mantenii</name>
    <dbReference type="NCBI Taxonomy" id="560555"/>
    <lineage>
        <taxon>Bacteria</taxon>
        <taxon>Bacillati</taxon>
        <taxon>Actinomycetota</taxon>
        <taxon>Actinomycetes</taxon>
        <taxon>Mycobacteriales</taxon>
        <taxon>Mycobacteriaceae</taxon>
        <taxon>Mycobacterium</taxon>
        <taxon>Mycobacterium avium complex (MAC)</taxon>
    </lineage>
</organism>
<dbReference type="EMBL" id="LZJU01000163">
    <property type="protein sequence ID" value="OBH69221.1"/>
    <property type="molecule type" value="Genomic_DNA"/>
</dbReference>
<protein>
    <submittedName>
        <fullName evidence="1">Uncharacterized protein</fullName>
    </submittedName>
</protein>
<dbReference type="AlphaFoldDB" id="A0A1A2SYQ7"/>
<evidence type="ECO:0000313" key="2">
    <source>
        <dbReference type="Proteomes" id="UP000092389"/>
    </source>
</evidence>
<accession>A0A1A2T560</accession>
<reference evidence="1 2" key="1">
    <citation type="submission" date="2016-06" db="EMBL/GenBank/DDBJ databases">
        <authorList>
            <person name="Kjaerup R.B."/>
            <person name="Dalgaard T.S."/>
            <person name="Juul-Madsen H.R."/>
        </authorList>
    </citation>
    <scope>NUCLEOTIDE SEQUENCE [LARGE SCALE GENOMIC DNA]</scope>
    <source>
        <strain evidence="1 2">E152</strain>
    </source>
</reference>